<keyword evidence="5 7" id="KW-0653">Protein transport</keyword>
<dbReference type="GO" id="GO:0000055">
    <property type="term" value="P:ribosomal large subunit export from nucleus"/>
    <property type="evidence" value="ECO:0007669"/>
    <property type="project" value="TreeGrafter"/>
</dbReference>
<sequence>MAGVGKPALPDIACCMCGVSIQPNDVNMCLQCLKDRVDVTEGISKQEVIWSCSGCGKVKSEEGRWLACEPESAELLALCLKAVHGLGKGKGKGQKNGAHFVDASWIWTEPHSRRLRIRITVEKEVFNGAVVRQRFEVEFIVKTRLCTSCVKETTDQQWTTVVQVRQQVSHKRTLLNLENRLLQGGGARGALDVIPVSTGIDFYFANKTLGNKFSDFVMSAVPARRKESKSLQGADLRSNTYNYRHSIAIEVVPICKHDFVILPHKLQHSLFGGKSAAVLCYSVTRTLNLIDPYTGARAKLQDVKYWPNAFRPIATSRNFTEFTVLDVQPLSYGGADSGDGEGPPICEVEVARMADFGVNDERFTVNSHIGMRLEAGDTVLGYDFSSHNLSDDLTAPLKGRELEPIVLVQKYVEKTRKPRHRKPRKAKGKVSSTEADADIVDGENAGDAAGADGTAQENDVEAEFLDGDDVNGEDGEADEYDFEDEGDSADDDGIDFGDEDEEDFIEDDEDETASDGQDETQGSAGEPPSKPSSSENISTQDAELAKVAEDKLHVSE</sequence>
<dbReference type="OrthoDB" id="203821at2759"/>
<dbReference type="GO" id="GO:0005634">
    <property type="term" value="C:nucleus"/>
    <property type="evidence" value="ECO:0007669"/>
    <property type="project" value="UniProtKB-SubCell"/>
</dbReference>
<keyword evidence="13" id="KW-1185">Reference proteome</keyword>
<feature type="domain" description="Nmd3 N-terminal" evidence="9">
    <location>
        <begin position="14"/>
        <end position="251"/>
    </location>
</feature>
<evidence type="ECO:0000256" key="2">
    <source>
        <dbReference type="ARBA" id="ARBA00017035"/>
    </source>
</evidence>
<evidence type="ECO:0000256" key="8">
    <source>
        <dbReference type="SAM" id="MobiDB-lite"/>
    </source>
</evidence>
<feature type="region of interest" description="Disordered" evidence="8">
    <location>
        <begin position="413"/>
        <end position="556"/>
    </location>
</feature>
<dbReference type="GO" id="GO:0015031">
    <property type="term" value="P:protein transport"/>
    <property type="evidence" value="ECO:0007669"/>
    <property type="project" value="UniProtKB-KW"/>
</dbReference>
<organism evidence="12 13">
    <name type="scientific">Hondaea fermentalgiana</name>
    <dbReference type="NCBI Taxonomy" id="2315210"/>
    <lineage>
        <taxon>Eukaryota</taxon>
        <taxon>Sar</taxon>
        <taxon>Stramenopiles</taxon>
        <taxon>Bigyra</taxon>
        <taxon>Labyrinthulomycetes</taxon>
        <taxon>Thraustochytrida</taxon>
        <taxon>Thraustochytriidae</taxon>
        <taxon>Hondaea</taxon>
    </lineage>
</organism>
<dbReference type="InterPro" id="IPR048898">
    <property type="entry name" value="OB_NMD3"/>
</dbReference>
<dbReference type="InterPro" id="IPR048899">
    <property type="entry name" value="NMD_SH3"/>
</dbReference>
<accession>A0A2R5G5Z6</accession>
<keyword evidence="4 7" id="KW-0963">Cytoplasm</keyword>
<feature type="compositionally biased region" description="Low complexity" evidence="8">
    <location>
        <begin position="442"/>
        <end position="453"/>
    </location>
</feature>
<feature type="compositionally biased region" description="Acidic residues" evidence="8">
    <location>
        <begin position="458"/>
        <end position="518"/>
    </location>
</feature>
<evidence type="ECO:0000256" key="3">
    <source>
        <dbReference type="ARBA" id="ARBA00022448"/>
    </source>
</evidence>
<evidence type="ECO:0000259" key="9">
    <source>
        <dbReference type="Pfam" id="PF04981"/>
    </source>
</evidence>
<comment type="function">
    <text evidence="7">Acts as an adapter for the XPO1/CRM1-mediated export of the 60S ribosomal subunit.</text>
</comment>
<comment type="caution">
    <text evidence="12">The sequence shown here is derived from an EMBL/GenBank/DDBJ whole genome shotgun (WGS) entry which is preliminary data.</text>
</comment>
<feature type="compositionally biased region" description="Basic and acidic residues" evidence="8">
    <location>
        <begin position="543"/>
        <end position="556"/>
    </location>
</feature>
<evidence type="ECO:0000256" key="5">
    <source>
        <dbReference type="ARBA" id="ARBA00022927"/>
    </source>
</evidence>
<evidence type="ECO:0000313" key="12">
    <source>
        <dbReference type="EMBL" id="GBG25759.1"/>
    </source>
</evidence>
<evidence type="ECO:0000256" key="6">
    <source>
        <dbReference type="ARBA" id="ARBA00023242"/>
    </source>
</evidence>
<keyword evidence="6 7" id="KW-0539">Nucleus</keyword>
<gene>
    <name evidence="12" type="ORF">FCC1311_019782</name>
</gene>
<name>A0A2R5G5Z6_9STRA</name>
<feature type="compositionally biased region" description="Polar residues" evidence="8">
    <location>
        <begin position="531"/>
        <end position="541"/>
    </location>
</feature>
<keyword evidence="3 7" id="KW-0813">Transport</keyword>
<dbReference type="Pfam" id="PF21193">
    <property type="entry name" value="NMD_SH3"/>
    <property type="match status" value="1"/>
</dbReference>
<protein>
    <recommendedName>
        <fullName evidence="2 7">60S ribosomal export protein NMD3</fullName>
    </recommendedName>
</protein>
<evidence type="ECO:0000256" key="7">
    <source>
        <dbReference type="RuleBase" id="RU364108"/>
    </source>
</evidence>
<evidence type="ECO:0000259" key="11">
    <source>
        <dbReference type="Pfam" id="PF21193"/>
    </source>
</evidence>
<dbReference type="PANTHER" id="PTHR12746">
    <property type="entry name" value="NONSENSE-MEDIATED MRNA DECAY PROTEIN 3"/>
    <property type="match status" value="1"/>
</dbReference>
<dbReference type="InterPro" id="IPR039768">
    <property type="entry name" value="Nmd3"/>
</dbReference>
<dbReference type="InParanoid" id="A0A2R5G5Z6"/>
<dbReference type="Pfam" id="PF04981">
    <property type="entry name" value="NMD3"/>
    <property type="match status" value="1"/>
</dbReference>
<dbReference type="GO" id="GO:0005737">
    <property type="term" value="C:cytoplasm"/>
    <property type="evidence" value="ECO:0007669"/>
    <property type="project" value="UniProtKB-SubCell"/>
</dbReference>
<dbReference type="AlphaFoldDB" id="A0A2R5G5Z6"/>
<evidence type="ECO:0000313" key="13">
    <source>
        <dbReference type="Proteomes" id="UP000241890"/>
    </source>
</evidence>
<evidence type="ECO:0000256" key="1">
    <source>
        <dbReference type="ARBA" id="ARBA00009794"/>
    </source>
</evidence>
<evidence type="ECO:0000256" key="4">
    <source>
        <dbReference type="ARBA" id="ARBA00022490"/>
    </source>
</evidence>
<feature type="domain" description="60S ribosomal export protein NMD3 OB-fold" evidence="10">
    <location>
        <begin position="320"/>
        <end position="410"/>
    </location>
</feature>
<comment type="similarity">
    <text evidence="1 7">Belongs to the NMD3 family.</text>
</comment>
<dbReference type="InterPro" id="IPR007064">
    <property type="entry name" value="Nmd3_N"/>
</dbReference>
<evidence type="ECO:0000259" key="10">
    <source>
        <dbReference type="Pfam" id="PF21192"/>
    </source>
</evidence>
<dbReference type="Pfam" id="PF21192">
    <property type="entry name" value="OB_NMD3"/>
    <property type="match status" value="1"/>
</dbReference>
<dbReference type="Proteomes" id="UP000241890">
    <property type="component" value="Unassembled WGS sequence"/>
</dbReference>
<reference evidence="12 13" key="1">
    <citation type="submission" date="2017-12" db="EMBL/GenBank/DDBJ databases">
        <title>Sequencing, de novo assembly and annotation of complete genome of a new Thraustochytrid species, strain FCC1311.</title>
        <authorList>
            <person name="Sedici K."/>
            <person name="Godart F."/>
            <person name="Aiese Cigliano R."/>
            <person name="Sanseverino W."/>
            <person name="Barakat M."/>
            <person name="Ortet P."/>
            <person name="Marechal E."/>
            <person name="Cagnac O."/>
            <person name="Amato A."/>
        </authorList>
    </citation>
    <scope>NUCLEOTIDE SEQUENCE [LARGE SCALE GENOMIC DNA]</scope>
</reference>
<proteinExistence type="inferred from homology"/>
<dbReference type="GO" id="GO:0043023">
    <property type="term" value="F:ribosomal large subunit binding"/>
    <property type="evidence" value="ECO:0007669"/>
    <property type="project" value="InterPro"/>
</dbReference>
<dbReference type="EMBL" id="BEYU01000015">
    <property type="protein sequence ID" value="GBG25759.1"/>
    <property type="molecule type" value="Genomic_DNA"/>
</dbReference>
<dbReference type="PANTHER" id="PTHR12746:SF2">
    <property type="entry name" value="60S RIBOSOMAL EXPORT PROTEIN NMD3"/>
    <property type="match status" value="1"/>
</dbReference>
<feature type="compositionally biased region" description="Basic residues" evidence="8">
    <location>
        <begin position="416"/>
        <end position="428"/>
    </location>
</feature>
<comment type="subcellular location">
    <subcellularLocation>
        <location evidence="7">Cytoplasm</location>
    </subcellularLocation>
    <subcellularLocation>
        <location evidence="7">Nucleus</location>
    </subcellularLocation>
</comment>
<feature type="domain" description="60S ribosomal export protein NMD3 SH3" evidence="11">
    <location>
        <begin position="254"/>
        <end position="298"/>
    </location>
</feature>